<protein>
    <submittedName>
        <fullName evidence="5">Uncharacterized protein</fullName>
    </submittedName>
</protein>
<dbReference type="WBParaSite" id="Minc3s02558g30636">
    <property type="protein sequence ID" value="Minc3s02558g30636"/>
    <property type="gene ID" value="Minc3s02558g30636"/>
</dbReference>
<proteinExistence type="predicted"/>
<keyword evidence="4" id="KW-1185">Reference proteome</keyword>
<dbReference type="InterPro" id="IPR056333">
    <property type="entry name" value="BBS7_pf_dom"/>
</dbReference>
<dbReference type="GO" id="GO:0060271">
    <property type="term" value="P:cilium assembly"/>
    <property type="evidence" value="ECO:0007669"/>
    <property type="project" value="TreeGrafter"/>
</dbReference>
<feature type="coiled-coil region" evidence="1">
    <location>
        <begin position="159"/>
        <end position="196"/>
    </location>
</feature>
<dbReference type="Pfam" id="PF23349">
    <property type="entry name" value="BBS7_hp"/>
    <property type="match status" value="1"/>
</dbReference>
<evidence type="ECO:0000259" key="2">
    <source>
        <dbReference type="Pfam" id="PF23349"/>
    </source>
</evidence>
<dbReference type="GO" id="GO:0043005">
    <property type="term" value="C:neuron projection"/>
    <property type="evidence" value="ECO:0007669"/>
    <property type="project" value="TreeGrafter"/>
</dbReference>
<sequence length="246" mass="28456">MELIVVFLNFQVCSYPIKPLALHERIHYFDEHRPMNTLTLTGSFSIAEAHSWLALCLAEVPERCPQAETVTFNFRSTFNGGTQLQANYSKGRVSYRSDNLSTIVILRDVISRIVSMGQIKVHIACDINEESIKKCLELIWPKLEYQSRLVRQLELARGLKELEATFEDLSYLNSELKQLLANYEHLHKEVDNQQIHLDRILGIITDLYIDKFKMLGQNVKHKTKELLDILKGECDLEKIVEFFSGK</sequence>
<evidence type="ECO:0000259" key="3">
    <source>
        <dbReference type="Pfam" id="PF23361"/>
    </source>
</evidence>
<dbReference type="GO" id="GO:0034464">
    <property type="term" value="C:BBSome"/>
    <property type="evidence" value="ECO:0007669"/>
    <property type="project" value="TreeGrafter"/>
</dbReference>
<keyword evidence="1" id="KW-0175">Coiled coil</keyword>
<dbReference type="InterPro" id="IPR056335">
    <property type="entry name" value="BBS7_hairpin"/>
</dbReference>
<dbReference type="GO" id="GO:0016020">
    <property type="term" value="C:membrane"/>
    <property type="evidence" value="ECO:0007669"/>
    <property type="project" value="TreeGrafter"/>
</dbReference>
<dbReference type="AlphaFoldDB" id="A0A914MW38"/>
<dbReference type="Pfam" id="PF23361">
    <property type="entry name" value="BBS7_pf"/>
    <property type="match status" value="1"/>
</dbReference>
<dbReference type="GO" id="GO:0008104">
    <property type="term" value="P:intracellular protein localization"/>
    <property type="evidence" value="ECO:0007669"/>
    <property type="project" value="TreeGrafter"/>
</dbReference>
<feature type="domain" description="BBS7 platform" evidence="3">
    <location>
        <begin position="23"/>
        <end position="126"/>
    </location>
</feature>
<name>A0A914MW38_MELIC</name>
<organism evidence="4 5">
    <name type="scientific">Meloidogyne incognita</name>
    <name type="common">Southern root-knot nematode worm</name>
    <name type="synonym">Oxyuris incognita</name>
    <dbReference type="NCBI Taxonomy" id="6306"/>
    <lineage>
        <taxon>Eukaryota</taxon>
        <taxon>Metazoa</taxon>
        <taxon>Ecdysozoa</taxon>
        <taxon>Nematoda</taxon>
        <taxon>Chromadorea</taxon>
        <taxon>Rhabditida</taxon>
        <taxon>Tylenchina</taxon>
        <taxon>Tylenchomorpha</taxon>
        <taxon>Tylenchoidea</taxon>
        <taxon>Meloidogynidae</taxon>
        <taxon>Meloidogyninae</taxon>
        <taxon>Meloidogyne</taxon>
        <taxon>Meloidogyne incognita group</taxon>
    </lineage>
</organism>
<accession>A0A914MW38</accession>
<evidence type="ECO:0000256" key="1">
    <source>
        <dbReference type="SAM" id="Coils"/>
    </source>
</evidence>
<dbReference type="GO" id="GO:0036064">
    <property type="term" value="C:ciliary basal body"/>
    <property type="evidence" value="ECO:0007669"/>
    <property type="project" value="TreeGrafter"/>
</dbReference>
<evidence type="ECO:0000313" key="5">
    <source>
        <dbReference type="WBParaSite" id="Minc3s02558g30636"/>
    </source>
</evidence>
<dbReference type="PANTHER" id="PTHR16074">
    <property type="entry name" value="BARDET-BIEDL SYNDROME 7 PROTEIN"/>
    <property type="match status" value="1"/>
</dbReference>
<dbReference type="GO" id="GO:0005930">
    <property type="term" value="C:axoneme"/>
    <property type="evidence" value="ECO:0007669"/>
    <property type="project" value="TreeGrafter"/>
</dbReference>
<dbReference type="Proteomes" id="UP000887563">
    <property type="component" value="Unplaced"/>
</dbReference>
<reference evidence="5" key="1">
    <citation type="submission" date="2022-11" db="UniProtKB">
        <authorList>
            <consortium name="WormBaseParasite"/>
        </authorList>
    </citation>
    <scope>IDENTIFICATION</scope>
</reference>
<evidence type="ECO:0000313" key="4">
    <source>
        <dbReference type="Proteomes" id="UP000887563"/>
    </source>
</evidence>
<dbReference type="PANTHER" id="PTHR16074:SF4">
    <property type="entry name" value="BARDET-BIEDL SYNDROME 7 PROTEIN"/>
    <property type="match status" value="1"/>
</dbReference>
<feature type="domain" description="BBS7 helical hairpin" evidence="2">
    <location>
        <begin position="129"/>
        <end position="243"/>
    </location>
</feature>